<sequence length="712" mass="75668">MKPLNTGDPLRLGPYRILGVLGEGGMGKVYVGQDRDGRTAAVKVLHRHLADDPQLGQRFVREARMAQAVSGPGVARVLDAQTEGGRPWIATEFLSGPTLEEAVGAYGPLDENGVRALAAALAGALRDIHAVGLVHRDLKPANVVLTSAGPRIIDFGIARPEHGLTLTTTGQVPVTPGYGAPEQALGQRVGPAADVFSLGALLVYAASGQRAYEGSHVAAVQYEVVHGTPRMDRVPPALQQLIDPCLAKDPAYRPAPDAIAQAFAPPRGADRVWRAGPLAEDVRRRERALRELTTLPGTSAPGGIPRRRLLTALAVGGPVALAGAGGATWWFWRKNHSDLFDVPHAARTPTARLLSADRGDYVLGQTPAPLWTRPSALSSDTPAPLPVRDVLIVGDAKGGITAHSVVDGKPRWSAPEAMAIRRFVSLSDRLIAAVDGQGTLCTFVASTGAPKWTAPAEASYILAADAEAVYVVTGDGRLRSVSRSDAKIRWTTAPRTGLGTTGAARGVVAQGILAVATKAGDVLAVDTRTGRTVWMLRDQADDRPGIAVSGGTLFVSGSPYFTARGITDGKQRWRPDLRRADGTKVFWGPSTFHGPYVFVAALGAPLRFDIKDGKQSGWLYDLDQMCDPYSPLTVQGHGFWSVIVNATEGAVTVLNVADGPDSNSFTKDPNSTLNKTNWSFRIIKNPRNYWMTADANRVFIVDGDSLTALPVF</sequence>
<dbReference type="CDD" id="cd14014">
    <property type="entry name" value="STKc_PknB_like"/>
    <property type="match status" value="1"/>
</dbReference>
<dbReference type="SUPFAM" id="SSF50998">
    <property type="entry name" value="Quinoprotein alcohol dehydrogenase-like"/>
    <property type="match status" value="1"/>
</dbReference>
<dbReference type="InterPro" id="IPR000719">
    <property type="entry name" value="Prot_kinase_dom"/>
</dbReference>
<dbReference type="GO" id="GO:0016301">
    <property type="term" value="F:kinase activity"/>
    <property type="evidence" value="ECO:0007669"/>
    <property type="project" value="UniProtKB-KW"/>
</dbReference>
<reference evidence="7 8" key="1">
    <citation type="submission" date="2022-12" db="EMBL/GenBank/DDBJ databases">
        <authorList>
            <person name="Mo P."/>
        </authorList>
    </citation>
    <scope>NUCLEOTIDE SEQUENCE [LARGE SCALE GENOMIC DNA]</scope>
    <source>
        <strain evidence="7 8">HUAS 2-6</strain>
    </source>
</reference>
<dbReference type="RefSeq" id="WP_270082134.1">
    <property type="nucleotide sequence ID" value="NZ_CP115300.1"/>
</dbReference>
<keyword evidence="2 5" id="KW-0547">Nucleotide-binding</keyword>
<dbReference type="InterPro" id="IPR018391">
    <property type="entry name" value="PQQ_b-propeller_rpt"/>
</dbReference>
<evidence type="ECO:0000256" key="1">
    <source>
        <dbReference type="ARBA" id="ARBA00022679"/>
    </source>
</evidence>
<dbReference type="Pfam" id="PF13360">
    <property type="entry name" value="PQQ_2"/>
    <property type="match status" value="2"/>
</dbReference>
<keyword evidence="4 5" id="KW-0067">ATP-binding</keyword>
<dbReference type="Proteomes" id="UP001212326">
    <property type="component" value="Chromosome"/>
</dbReference>
<dbReference type="InterPro" id="IPR011047">
    <property type="entry name" value="Quinoprotein_ADH-like_sf"/>
</dbReference>
<evidence type="ECO:0000313" key="8">
    <source>
        <dbReference type="Proteomes" id="UP001212326"/>
    </source>
</evidence>
<feature type="binding site" evidence="5">
    <location>
        <position position="43"/>
    </location>
    <ligand>
        <name>ATP</name>
        <dbReference type="ChEBI" id="CHEBI:30616"/>
    </ligand>
</feature>
<dbReference type="InterPro" id="IPR011009">
    <property type="entry name" value="Kinase-like_dom_sf"/>
</dbReference>
<dbReference type="PROSITE" id="PS00108">
    <property type="entry name" value="PROTEIN_KINASE_ST"/>
    <property type="match status" value="1"/>
</dbReference>
<dbReference type="InterPro" id="IPR015943">
    <property type="entry name" value="WD40/YVTN_repeat-like_dom_sf"/>
</dbReference>
<organism evidence="7 8">
    <name type="scientific">Streptomyces camelliae</name>
    <dbReference type="NCBI Taxonomy" id="3004093"/>
    <lineage>
        <taxon>Bacteria</taxon>
        <taxon>Bacillati</taxon>
        <taxon>Actinomycetota</taxon>
        <taxon>Actinomycetes</taxon>
        <taxon>Kitasatosporales</taxon>
        <taxon>Streptomycetaceae</taxon>
        <taxon>Streptomyces</taxon>
    </lineage>
</organism>
<dbReference type="InterPro" id="IPR017441">
    <property type="entry name" value="Protein_kinase_ATP_BS"/>
</dbReference>
<dbReference type="PROSITE" id="PS50011">
    <property type="entry name" value="PROTEIN_KINASE_DOM"/>
    <property type="match status" value="1"/>
</dbReference>
<evidence type="ECO:0000256" key="5">
    <source>
        <dbReference type="PROSITE-ProRule" id="PRU10141"/>
    </source>
</evidence>
<keyword evidence="3 7" id="KW-0418">Kinase</keyword>
<dbReference type="Gene3D" id="1.10.510.10">
    <property type="entry name" value="Transferase(Phosphotransferase) domain 1"/>
    <property type="match status" value="1"/>
</dbReference>
<dbReference type="SUPFAM" id="SSF56112">
    <property type="entry name" value="Protein kinase-like (PK-like)"/>
    <property type="match status" value="1"/>
</dbReference>
<evidence type="ECO:0000313" key="7">
    <source>
        <dbReference type="EMBL" id="WBO64427.1"/>
    </source>
</evidence>
<proteinExistence type="predicted"/>
<dbReference type="InterPro" id="IPR008271">
    <property type="entry name" value="Ser/Thr_kinase_AS"/>
</dbReference>
<dbReference type="Gene3D" id="2.130.10.10">
    <property type="entry name" value="YVTN repeat-like/Quinoprotein amine dehydrogenase"/>
    <property type="match status" value="2"/>
</dbReference>
<evidence type="ECO:0000256" key="3">
    <source>
        <dbReference type="ARBA" id="ARBA00022777"/>
    </source>
</evidence>
<dbReference type="PANTHER" id="PTHR43289">
    <property type="entry name" value="MITOGEN-ACTIVATED PROTEIN KINASE KINASE KINASE 20-RELATED"/>
    <property type="match status" value="1"/>
</dbReference>
<dbReference type="InterPro" id="IPR002372">
    <property type="entry name" value="PQQ_rpt_dom"/>
</dbReference>
<dbReference type="SMART" id="SM00564">
    <property type="entry name" value="PQQ"/>
    <property type="match status" value="4"/>
</dbReference>
<dbReference type="EMBL" id="CP115300">
    <property type="protein sequence ID" value="WBO64427.1"/>
    <property type="molecule type" value="Genomic_DNA"/>
</dbReference>
<evidence type="ECO:0000259" key="6">
    <source>
        <dbReference type="PROSITE" id="PS50011"/>
    </source>
</evidence>
<keyword evidence="8" id="KW-1185">Reference proteome</keyword>
<evidence type="ECO:0000256" key="2">
    <source>
        <dbReference type="ARBA" id="ARBA00022741"/>
    </source>
</evidence>
<evidence type="ECO:0000256" key="4">
    <source>
        <dbReference type="ARBA" id="ARBA00022840"/>
    </source>
</evidence>
<dbReference type="SMART" id="SM00220">
    <property type="entry name" value="S_TKc"/>
    <property type="match status" value="1"/>
</dbReference>
<dbReference type="Gene3D" id="3.30.200.20">
    <property type="entry name" value="Phosphorylase Kinase, domain 1"/>
    <property type="match status" value="1"/>
</dbReference>
<dbReference type="PANTHER" id="PTHR43289:SF34">
    <property type="entry name" value="SERINE_THREONINE-PROTEIN KINASE YBDM-RELATED"/>
    <property type="match status" value="1"/>
</dbReference>
<dbReference type="PROSITE" id="PS00107">
    <property type="entry name" value="PROTEIN_KINASE_ATP"/>
    <property type="match status" value="1"/>
</dbReference>
<name>A0ABY7P403_9ACTN</name>
<protein>
    <submittedName>
        <fullName evidence="7">Protein kinase</fullName>
    </submittedName>
</protein>
<feature type="domain" description="Protein kinase" evidence="6">
    <location>
        <begin position="15"/>
        <end position="264"/>
    </location>
</feature>
<keyword evidence="1" id="KW-0808">Transferase</keyword>
<accession>A0ABY7P403</accession>
<dbReference type="Pfam" id="PF00069">
    <property type="entry name" value="Pkinase"/>
    <property type="match status" value="1"/>
</dbReference>
<gene>
    <name evidence="7" type="ORF">O1G22_17080</name>
</gene>